<feature type="region of interest" description="Disordered" evidence="1">
    <location>
        <begin position="1"/>
        <end position="33"/>
    </location>
</feature>
<keyword evidence="3" id="KW-1185">Reference proteome</keyword>
<name>A0A8R1TZF8_ONCVO</name>
<dbReference type="EnsemblMetazoa" id="OVOC8696.1">
    <property type="protein sequence ID" value="OVOC8696.1"/>
    <property type="gene ID" value="WBGene00245505"/>
</dbReference>
<feature type="compositionally biased region" description="Polar residues" evidence="1">
    <location>
        <begin position="1"/>
        <end position="28"/>
    </location>
</feature>
<accession>A0A8R1TZF8</accession>
<dbReference type="EMBL" id="CMVM020000249">
    <property type="status" value="NOT_ANNOTATED_CDS"/>
    <property type="molecule type" value="Genomic_DNA"/>
</dbReference>
<dbReference type="AlphaFoldDB" id="A0A8R1TZF8"/>
<reference evidence="3" key="1">
    <citation type="submission" date="2013-10" db="EMBL/GenBank/DDBJ databases">
        <title>Genome sequencing of Onchocerca volvulus.</title>
        <authorList>
            <person name="Cotton J."/>
            <person name="Tsai J."/>
            <person name="Stanley E."/>
            <person name="Tracey A."/>
            <person name="Holroyd N."/>
            <person name="Lustigman S."/>
            <person name="Berriman M."/>
        </authorList>
    </citation>
    <scope>NUCLEOTIDE SEQUENCE</scope>
</reference>
<organism evidence="2 3">
    <name type="scientific">Onchocerca volvulus</name>
    <dbReference type="NCBI Taxonomy" id="6282"/>
    <lineage>
        <taxon>Eukaryota</taxon>
        <taxon>Metazoa</taxon>
        <taxon>Ecdysozoa</taxon>
        <taxon>Nematoda</taxon>
        <taxon>Chromadorea</taxon>
        <taxon>Rhabditida</taxon>
        <taxon>Spirurina</taxon>
        <taxon>Spiruromorpha</taxon>
        <taxon>Filarioidea</taxon>
        <taxon>Onchocercidae</taxon>
        <taxon>Onchocerca</taxon>
    </lineage>
</organism>
<sequence>MQTVKTEMSTTPQNLENITPHESQSLFSSEGDEGDQKIVKEMLSVSSRKCFPLKHSKILLFHSHNT</sequence>
<protein>
    <submittedName>
        <fullName evidence="2">Uncharacterized protein</fullName>
    </submittedName>
</protein>
<evidence type="ECO:0000313" key="3">
    <source>
        <dbReference type="Proteomes" id="UP000024404"/>
    </source>
</evidence>
<reference evidence="2" key="2">
    <citation type="submission" date="2022-06" db="UniProtKB">
        <authorList>
            <consortium name="EnsemblMetazoa"/>
        </authorList>
    </citation>
    <scope>IDENTIFICATION</scope>
</reference>
<proteinExistence type="predicted"/>
<evidence type="ECO:0000313" key="2">
    <source>
        <dbReference type="EnsemblMetazoa" id="OVOC8696.1"/>
    </source>
</evidence>
<evidence type="ECO:0000256" key="1">
    <source>
        <dbReference type="SAM" id="MobiDB-lite"/>
    </source>
</evidence>
<dbReference type="Proteomes" id="UP000024404">
    <property type="component" value="Unassembled WGS sequence"/>
</dbReference>